<dbReference type="AlphaFoldDB" id="A0AAV5KUQ3"/>
<dbReference type="EMBL" id="BPVZ01000079">
    <property type="protein sequence ID" value="GKV28211.1"/>
    <property type="molecule type" value="Genomic_DNA"/>
</dbReference>
<evidence type="ECO:0000313" key="1">
    <source>
        <dbReference type="EMBL" id="GKV28211.1"/>
    </source>
</evidence>
<keyword evidence="2" id="KW-1185">Reference proteome</keyword>
<gene>
    <name evidence="1" type="ORF">SLEP1_g37293</name>
</gene>
<accession>A0AAV5KUQ3</accession>
<evidence type="ECO:0000313" key="2">
    <source>
        <dbReference type="Proteomes" id="UP001054252"/>
    </source>
</evidence>
<organism evidence="1 2">
    <name type="scientific">Rubroshorea leprosula</name>
    <dbReference type="NCBI Taxonomy" id="152421"/>
    <lineage>
        <taxon>Eukaryota</taxon>
        <taxon>Viridiplantae</taxon>
        <taxon>Streptophyta</taxon>
        <taxon>Embryophyta</taxon>
        <taxon>Tracheophyta</taxon>
        <taxon>Spermatophyta</taxon>
        <taxon>Magnoliopsida</taxon>
        <taxon>eudicotyledons</taxon>
        <taxon>Gunneridae</taxon>
        <taxon>Pentapetalae</taxon>
        <taxon>rosids</taxon>
        <taxon>malvids</taxon>
        <taxon>Malvales</taxon>
        <taxon>Dipterocarpaceae</taxon>
        <taxon>Rubroshorea</taxon>
    </lineage>
</organism>
<dbReference type="Proteomes" id="UP001054252">
    <property type="component" value="Unassembled WGS sequence"/>
</dbReference>
<proteinExistence type="predicted"/>
<reference evidence="1 2" key="1">
    <citation type="journal article" date="2021" name="Commun. Biol.">
        <title>The genome of Shorea leprosula (Dipterocarpaceae) highlights the ecological relevance of drought in aseasonal tropical rainforests.</title>
        <authorList>
            <person name="Ng K.K.S."/>
            <person name="Kobayashi M.J."/>
            <person name="Fawcett J.A."/>
            <person name="Hatakeyama M."/>
            <person name="Paape T."/>
            <person name="Ng C.H."/>
            <person name="Ang C.C."/>
            <person name="Tnah L.H."/>
            <person name="Lee C.T."/>
            <person name="Nishiyama T."/>
            <person name="Sese J."/>
            <person name="O'Brien M.J."/>
            <person name="Copetti D."/>
            <person name="Mohd Noor M.I."/>
            <person name="Ong R.C."/>
            <person name="Putra M."/>
            <person name="Sireger I.Z."/>
            <person name="Indrioko S."/>
            <person name="Kosugi Y."/>
            <person name="Izuno A."/>
            <person name="Isagi Y."/>
            <person name="Lee S.L."/>
            <person name="Shimizu K.K."/>
        </authorList>
    </citation>
    <scope>NUCLEOTIDE SEQUENCE [LARGE SCALE GENOMIC DNA]</scope>
    <source>
        <strain evidence="1">214</strain>
    </source>
</reference>
<comment type="caution">
    <text evidence="1">The sequence shown here is derived from an EMBL/GenBank/DDBJ whole genome shotgun (WGS) entry which is preliminary data.</text>
</comment>
<protein>
    <submittedName>
        <fullName evidence="1">Uncharacterized protein</fullName>
    </submittedName>
</protein>
<name>A0AAV5KUQ3_9ROSI</name>
<sequence>MMTQFPPLSSPPKDRLCHDELHTPLTKCFVMLSFEV</sequence>